<accession>A0A6I9NKC9</accession>
<evidence type="ECO:0000259" key="7">
    <source>
        <dbReference type="PROSITE" id="PS50011"/>
    </source>
</evidence>
<keyword evidence="3 6" id="KW-0547">Nucleotide-binding</keyword>
<evidence type="ECO:0000313" key="8">
    <source>
        <dbReference type="Proteomes" id="UP000504611"/>
    </source>
</evidence>
<gene>
    <name evidence="9" type="primary">LOC104952867</name>
</gene>
<keyword evidence="2" id="KW-0808">Transferase</keyword>
<dbReference type="GO" id="GO:0034237">
    <property type="term" value="F:protein kinase A regulatory subunit binding"/>
    <property type="evidence" value="ECO:0007669"/>
    <property type="project" value="TreeGrafter"/>
</dbReference>
<keyword evidence="5 6" id="KW-0067">ATP-binding</keyword>
<dbReference type="PANTHER" id="PTHR24353:SF82">
    <property type="entry name" value="CAMP-DEPENDENT PROTEIN KINASE CATALYTIC SUBUNIT ALPHA"/>
    <property type="match status" value="1"/>
</dbReference>
<dbReference type="OrthoDB" id="63267at2759"/>
<dbReference type="Proteomes" id="UP000504611">
    <property type="component" value="Unplaced"/>
</dbReference>
<dbReference type="KEGG" id="ncc:104952867"/>
<evidence type="ECO:0000256" key="1">
    <source>
        <dbReference type="ARBA" id="ARBA00022527"/>
    </source>
</evidence>
<dbReference type="GO" id="GO:0005634">
    <property type="term" value="C:nucleus"/>
    <property type="evidence" value="ECO:0007669"/>
    <property type="project" value="TreeGrafter"/>
</dbReference>
<dbReference type="RefSeq" id="XP_010778079.1">
    <property type="nucleotide sequence ID" value="XM_010779777.1"/>
</dbReference>
<evidence type="ECO:0000256" key="6">
    <source>
        <dbReference type="PROSITE-ProRule" id="PRU10141"/>
    </source>
</evidence>
<name>A0A6I9NKC9_9TELE</name>
<evidence type="ECO:0000256" key="5">
    <source>
        <dbReference type="ARBA" id="ARBA00022840"/>
    </source>
</evidence>
<dbReference type="GO" id="GO:0005524">
    <property type="term" value="F:ATP binding"/>
    <property type="evidence" value="ECO:0007669"/>
    <property type="project" value="UniProtKB-UniRule"/>
</dbReference>
<dbReference type="GO" id="GO:0004691">
    <property type="term" value="F:cAMP-dependent protein kinase activity"/>
    <property type="evidence" value="ECO:0007669"/>
    <property type="project" value="TreeGrafter"/>
</dbReference>
<keyword evidence="4" id="KW-0418">Kinase</keyword>
<dbReference type="PANTHER" id="PTHR24353">
    <property type="entry name" value="CYCLIC NUCLEOTIDE-DEPENDENT PROTEIN KINASE"/>
    <property type="match status" value="1"/>
</dbReference>
<evidence type="ECO:0000313" key="9">
    <source>
        <dbReference type="RefSeq" id="XP_010778079.1"/>
    </source>
</evidence>
<dbReference type="GO" id="GO:0005952">
    <property type="term" value="C:cAMP-dependent protein kinase complex"/>
    <property type="evidence" value="ECO:0007669"/>
    <property type="project" value="TreeGrafter"/>
</dbReference>
<dbReference type="Pfam" id="PF00069">
    <property type="entry name" value="Pkinase"/>
    <property type="match status" value="1"/>
</dbReference>
<sequence>MGNAPTARKGSEMESVKEFLVKAKEDFLKKWEIPAQNTAGLEQFERLKTLGTGSFGRVMLVKHKETEQHYAMKILNKQKVVKLKQIEHTLNEKRILQAVSFPFLVRLEYSFK</sequence>
<keyword evidence="1" id="KW-0723">Serine/threonine-protein kinase</keyword>
<evidence type="ECO:0000256" key="2">
    <source>
        <dbReference type="ARBA" id="ARBA00022679"/>
    </source>
</evidence>
<keyword evidence="8" id="KW-1185">Reference proteome</keyword>
<feature type="binding site" evidence="6">
    <location>
        <position position="73"/>
    </location>
    <ligand>
        <name>ATP</name>
        <dbReference type="ChEBI" id="CHEBI:30616"/>
    </ligand>
</feature>
<dbReference type="Gene3D" id="3.30.200.20">
    <property type="entry name" value="Phosphorylase Kinase, domain 1"/>
    <property type="match status" value="1"/>
</dbReference>
<dbReference type="GO" id="GO:0005829">
    <property type="term" value="C:cytosol"/>
    <property type="evidence" value="ECO:0007669"/>
    <property type="project" value="TreeGrafter"/>
</dbReference>
<dbReference type="InterPro" id="IPR011009">
    <property type="entry name" value="Kinase-like_dom_sf"/>
</dbReference>
<reference evidence="9" key="1">
    <citation type="submission" date="2025-08" db="UniProtKB">
        <authorList>
            <consortium name="RefSeq"/>
        </authorList>
    </citation>
    <scope>IDENTIFICATION</scope>
    <source>
        <tissue evidence="9">Muscle</tissue>
    </source>
</reference>
<dbReference type="InterPro" id="IPR017441">
    <property type="entry name" value="Protein_kinase_ATP_BS"/>
</dbReference>
<evidence type="ECO:0000256" key="4">
    <source>
        <dbReference type="ARBA" id="ARBA00022777"/>
    </source>
</evidence>
<proteinExistence type="predicted"/>
<dbReference type="SUPFAM" id="SSF56112">
    <property type="entry name" value="Protein kinase-like (PK-like)"/>
    <property type="match status" value="1"/>
</dbReference>
<evidence type="ECO:0000256" key="3">
    <source>
        <dbReference type="ARBA" id="ARBA00022741"/>
    </source>
</evidence>
<feature type="non-terminal residue" evidence="9">
    <location>
        <position position="112"/>
    </location>
</feature>
<dbReference type="GeneID" id="104952867"/>
<feature type="domain" description="Protein kinase" evidence="7">
    <location>
        <begin position="44"/>
        <end position="112"/>
    </location>
</feature>
<dbReference type="InterPro" id="IPR000719">
    <property type="entry name" value="Prot_kinase_dom"/>
</dbReference>
<organism evidence="8 9">
    <name type="scientific">Notothenia coriiceps</name>
    <name type="common">black rockcod</name>
    <dbReference type="NCBI Taxonomy" id="8208"/>
    <lineage>
        <taxon>Eukaryota</taxon>
        <taxon>Metazoa</taxon>
        <taxon>Chordata</taxon>
        <taxon>Craniata</taxon>
        <taxon>Vertebrata</taxon>
        <taxon>Euteleostomi</taxon>
        <taxon>Actinopterygii</taxon>
        <taxon>Neopterygii</taxon>
        <taxon>Teleostei</taxon>
        <taxon>Neoteleostei</taxon>
        <taxon>Acanthomorphata</taxon>
        <taxon>Eupercaria</taxon>
        <taxon>Perciformes</taxon>
        <taxon>Notothenioidei</taxon>
        <taxon>Nototheniidae</taxon>
        <taxon>Notothenia</taxon>
    </lineage>
</organism>
<dbReference type="AlphaFoldDB" id="A0A6I9NKC9"/>
<dbReference type="PROSITE" id="PS00107">
    <property type="entry name" value="PROTEIN_KINASE_ATP"/>
    <property type="match status" value="1"/>
</dbReference>
<protein>
    <submittedName>
        <fullName evidence="9">cAMP-dependent protein kinase catalytic subunit beta-like</fullName>
    </submittedName>
</protein>
<dbReference type="PROSITE" id="PS50011">
    <property type="entry name" value="PROTEIN_KINASE_DOM"/>
    <property type="match status" value="1"/>
</dbReference>